<dbReference type="InterPro" id="IPR014746">
    <property type="entry name" value="Gln_synth/guanido_kin_cat_dom"/>
</dbReference>
<gene>
    <name evidence="6" type="primary">mcsB_3</name>
    <name evidence="6" type="ORF">SDC9_67583</name>
</gene>
<dbReference type="GO" id="GO:1990424">
    <property type="term" value="F:protein arginine kinase activity"/>
    <property type="evidence" value="ECO:0007669"/>
    <property type="project" value="UniProtKB-EC"/>
</dbReference>
<dbReference type="EC" id="2.7.14.1" evidence="6"/>
<evidence type="ECO:0000256" key="4">
    <source>
        <dbReference type="ARBA" id="ARBA00022840"/>
    </source>
</evidence>
<evidence type="ECO:0000256" key="3">
    <source>
        <dbReference type="ARBA" id="ARBA00022777"/>
    </source>
</evidence>
<dbReference type="Pfam" id="PF00217">
    <property type="entry name" value="ATP-gua_Ptrans"/>
    <property type="match status" value="1"/>
</dbReference>
<evidence type="ECO:0000256" key="1">
    <source>
        <dbReference type="ARBA" id="ARBA00022679"/>
    </source>
</evidence>
<keyword evidence="4" id="KW-0067">ATP-binding</keyword>
<dbReference type="AlphaFoldDB" id="A0A644XY28"/>
<protein>
    <submittedName>
        <fullName evidence="6">Protein-arginine kinase</fullName>
        <ecNumber evidence="6">2.7.14.1</ecNumber>
    </submittedName>
</protein>
<dbReference type="EMBL" id="VSSQ01003529">
    <property type="protein sequence ID" value="MPM21140.1"/>
    <property type="molecule type" value="Genomic_DNA"/>
</dbReference>
<proteinExistence type="predicted"/>
<comment type="caution">
    <text evidence="6">The sequence shown here is derived from an EMBL/GenBank/DDBJ whole genome shotgun (WGS) entry which is preliminary data.</text>
</comment>
<dbReference type="PROSITE" id="PS51510">
    <property type="entry name" value="PHOSPHAGEN_KINASE_C"/>
    <property type="match status" value="1"/>
</dbReference>
<dbReference type="GO" id="GO:0005524">
    <property type="term" value="F:ATP binding"/>
    <property type="evidence" value="ECO:0007669"/>
    <property type="project" value="UniProtKB-KW"/>
</dbReference>
<dbReference type="InterPro" id="IPR022414">
    <property type="entry name" value="ATP-guanido_PTrfase_cat"/>
</dbReference>
<evidence type="ECO:0000259" key="5">
    <source>
        <dbReference type="PROSITE" id="PS51510"/>
    </source>
</evidence>
<accession>A0A644XY28</accession>
<keyword evidence="3 6" id="KW-0418">Kinase</keyword>
<sequence length="173" mass="19679">MVHLPALSITNQIEKLLIGISQLGVAVRGVYGEGTKSMGHLYQISNQGTLGASEETLIDKISQIVAQIVEKEERMRAHLKKNNLYEIEDDCYRAYGLLTNARRMSTEEAMKLLSLLKLGKEMEIIDKAKDKDIYRLMVKIQPNNILSSTDTELTTKERDKMRAEIIRNELLEN</sequence>
<reference evidence="6" key="1">
    <citation type="submission" date="2019-08" db="EMBL/GenBank/DDBJ databases">
        <authorList>
            <person name="Kucharzyk K."/>
            <person name="Murdoch R.W."/>
            <person name="Higgins S."/>
            <person name="Loffler F."/>
        </authorList>
    </citation>
    <scope>NUCLEOTIDE SEQUENCE</scope>
</reference>
<organism evidence="6">
    <name type="scientific">bioreactor metagenome</name>
    <dbReference type="NCBI Taxonomy" id="1076179"/>
    <lineage>
        <taxon>unclassified sequences</taxon>
        <taxon>metagenomes</taxon>
        <taxon>ecological metagenomes</taxon>
    </lineage>
</organism>
<keyword evidence="1 6" id="KW-0808">Transferase</keyword>
<feature type="domain" description="Phosphagen kinase C-terminal" evidence="5">
    <location>
        <begin position="1"/>
        <end position="75"/>
    </location>
</feature>
<evidence type="ECO:0000256" key="2">
    <source>
        <dbReference type="ARBA" id="ARBA00022741"/>
    </source>
</evidence>
<dbReference type="SUPFAM" id="SSF55931">
    <property type="entry name" value="Glutamine synthetase/guanido kinase"/>
    <property type="match status" value="1"/>
</dbReference>
<keyword evidence="2" id="KW-0547">Nucleotide-binding</keyword>
<dbReference type="Gene3D" id="3.30.590.10">
    <property type="entry name" value="Glutamine synthetase/guanido kinase, catalytic domain"/>
    <property type="match status" value="1"/>
</dbReference>
<name>A0A644XY28_9ZZZZ</name>
<evidence type="ECO:0000313" key="6">
    <source>
        <dbReference type="EMBL" id="MPM21140.1"/>
    </source>
</evidence>